<organism evidence="1">
    <name type="scientific">Anopheles marajoara</name>
    <dbReference type="NCBI Taxonomy" id="58244"/>
    <lineage>
        <taxon>Eukaryota</taxon>
        <taxon>Metazoa</taxon>
        <taxon>Ecdysozoa</taxon>
        <taxon>Arthropoda</taxon>
        <taxon>Hexapoda</taxon>
        <taxon>Insecta</taxon>
        <taxon>Pterygota</taxon>
        <taxon>Neoptera</taxon>
        <taxon>Endopterygota</taxon>
        <taxon>Diptera</taxon>
        <taxon>Nematocera</taxon>
        <taxon>Culicoidea</taxon>
        <taxon>Culicidae</taxon>
        <taxon>Anophelinae</taxon>
        <taxon>Anopheles</taxon>
    </lineage>
</organism>
<evidence type="ECO:0000313" key="1">
    <source>
        <dbReference type="EMBL" id="MBW61307.1"/>
    </source>
</evidence>
<dbReference type="AlphaFoldDB" id="A0A2M4C7K0"/>
<name>A0A2M4C7K0_9DIPT</name>
<accession>A0A2M4C7K0</accession>
<dbReference type="EMBL" id="GGFJ01012166">
    <property type="protein sequence ID" value="MBW61307.1"/>
    <property type="molecule type" value="Transcribed_RNA"/>
</dbReference>
<sequence>MEWPFLLLSGGVILGTGDDVEAAADRRSGLDEPGMTNFSINITAGSDLALSRGGLDFEGEATRLMAIVALNTHTHTHTHAHTAARCKWGVARVYIRGGRSRNDGQPNPTQPRPGS</sequence>
<reference evidence="1" key="1">
    <citation type="submission" date="2018-01" db="EMBL/GenBank/DDBJ databases">
        <title>An insight into the sialome of Amazonian anophelines.</title>
        <authorList>
            <person name="Ribeiro J.M."/>
            <person name="Scarpassa V."/>
            <person name="Calvo E."/>
        </authorList>
    </citation>
    <scope>NUCLEOTIDE SEQUENCE</scope>
    <source>
        <tissue evidence="1">Salivary glands</tissue>
    </source>
</reference>
<protein>
    <submittedName>
        <fullName evidence="1">Putative secreted protein</fullName>
    </submittedName>
</protein>
<proteinExistence type="predicted"/>